<evidence type="ECO:0000313" key="6">
    <source>
        <dbReference type="Proteomes" id="UP000030004"/>
    </source>
</evidence>
<evidence type="ECO:0000256" key="4">
    <source>
        <dbReference type="SAM" id="Phobius"/>
    </source>
</evidence>
<organism evidence="5 6">
    <name type="scientific">Pseudooceanicola atlanticus</name>
    <dbReference type="NCBI Taxonomy" id="1461694"/>
    <lineage>
        <taxon>Bacteria</taxon>
        <taxon>Pseudomonadati</taxon>
        <taxon>Pseudomonadota</taxon>
        <taxon>Alphaproteobacteria</taxon>
        <taxon>Rhodobacterales</taxon>
        <taxon>Paracoccaceae</taxon>
        <taxon>Pseudooceanicola</taxon>
    </lineage>
</organism>
<keyword evidence="1 4" id="KW-0812">Transmembrane</keyword>
<feature type="transmembrane region" description="Helical" evidence="4">
    <location>
        <begin position="321"/>
        <end position="338"/>
    </location>
</feature>
<accession>A0A0A0EHC4</accession>
<dbReference type="PANTHER" id="PTHR23526">
    <property type="entry name" value="INTEGRAL MEMBRANE TRANSPORT PROTEIN-RELATED"/>
    <property type="match status" value="1"/>
</dbReference>
<feature type="transmembrane region" description="Helical" evidence="4">
    <location>
        <begin position="115"/>
        <end position="135"/>
    </location>
</feature>
<feature type="transmembrane region" description="Helical" evidence="4">
    <location>
        <begin position="383"/>
        <end position="404"/>
    </location>
</feature>
<feature type="transmembrane region" description="Helical" evidence="4">
    <location>
        <begin position="294"/>
        <end position="315"/>
    </location>
</feature>
<feature type="transmembrane region" description="Helical" evidence="4">
    <location>
        <begin position="261"/>
        <end position="282"/>
    </location>
</feature>
<evidence type="ECO:0000256" key="3">
    <source>
        <dbReference type="ARBA" id="ARBA00023136"/>
    </source>
</evidence>
<evidence type="ECO:0000313" key="5">
    <source>
        <dbReference type="EMBL" id="KGM49513.1"/>
    </source>
</evidence>
<feature type="transmembrane region" description="Helical" evidence="4">
    <location>
        <begin position="236"/>
        <end position="255"/>
    </location>
</feature>
<feature type="transmembrane region" description="Helical" evidence="4">
    <location>
        <begin position="44"/>
        <end position="65"/>
    </location>
</feature>
<reference evidence="5 6" key="1">
    <citation type="journal article" date="2015" name="Antonie Van Leeuwenhoek">
        <title>Pseudooceanicola atlanticus gen. nov. sp. nov., isolated from surface seawater of the Atlantic Ocean and reclassification of Oceanicola batsensis, Oceanicola marinus, Oceanicola nitratireducens, Oceanicola nanhaiensis, Oceanicola antarcticus and Oceanicola flagellatus, as Pseudooceanicola batsensis comb. nov., Pseudooceanicola marinus comb. nov., Pseudooceanicola nitratireducens comb. nov., Pseudooceanicola nanhaiensis comb. nov., Pseudooceanicola antarcticus comb. nov., and Pseudooceanicola flagellatus comb. nov.</title>
        <authorList>
            <person name="Lai Q."/>
            <person name="Li G."/>
            <person name="Liu X."/>
            <person name="Du Y."/>
            <person name="Sun F."/>
            <person name="Shao Z."/>
        </authorList>
    </citation>
    <scope>NUCLEOTIDE SEQUENCE [LARGE SCALE GENOMIC DNA]</scope>
    <source>
        <strain evidence="5 6">22II-s11g</strain>
    </source>
</reference>
<feature type="transmembrane region" description="Helical" evidence="4">
    <location>
        <begin position="155"/>
        <end position="179"/>
    </location>
</feature>
<evidence type="ECO:0000256" key="2">
    <source>
        <dbReference type="ARBA" id="ARBA00022989"/>
    </source>
</evidence>
<keyword evidence="3 4" id="KW-0472">Membrane</keyword>
<evidence type="ECO:0000256" key="1">
    <source>
        <dbReference type="ARBA" id="ARBA00022692"/>
    </source>
</evidence>
<gene>
    <name evidence="5" type="ORF">ATO9_05680</name>
</gene>
<protein>
    <submittedName>
        <fullName evidence="5">MFS transporter permease</fullName>
    </submittedName>
</protein>
<feature type="transmembrane region" description="Helical" evidence="4">
    <location>
        <begin position="358"/>
        <end position="377"/>
    </location>
</feature>
<comment type="caution">
    <text evidence="5">The sequence shown here is derived from an EMBL/GenBank/DDBJ whole genome shotgun (WGS) entry which is preliminary data.</text>
</comment>
<feature type="transmembrane region" description="Helical" evidence="4">
    <location>
        <begin position="185"/>
        <end position="206"/>
    </location>
</feature>
<sequence>MFARIAGAEGSDGPDAQEGRNGLRFISSLSLTKVSDGLIDPKLVLSWLMTSLGAPGALAAALVPIREAGALLPQVGYAAIVDRLSHRKWMWVAGSLGQGLSALGIAAAGTTLEGTAAGLVICALLAILALSRAACSISTKDVLGRTVEQTRRGAVTGLAGSVASIGVLIFALLLMSGLLQDRTPVLIAVALAGVFWLLAAGLFSTIEEPAVETRDHPQFPPIRKILSEDANLRHFILVRGLLVSTALAPPWLVVLAGDGAILQQLGALVLASAAASFVSSFVWGRLADQSSRRVLALAGVIAALAMAGMLVLAALGLADTVWAGPAVLFVLMLAYHGVRQGRSTYLVDASPEDQRATYSAVANLSIGLILLAAGAFGGGLGTVSASLALGGFAAMAVAGGLLALRLQEVEDA</sequence>
<dbReference type="EMBL" id="AQQX01000002">
    <property type="protein sequence ID" value="KGM49513.1"/>
    <property type="molecule type" value="Genomic_DNA"/>
</dbReference>
<dbReference type="Proteomes" id="UP000030004">
    <property type="component" value="Unassembled WGS sequence"/>
</dbReference>
<dbReference type="STRING" id="1461694.ATO9_05680"/>
<dbReference type="InterPro" id="IPR011701">
    <property type="entry name" value="MFS"/>
</dbReference>
<dbReference type="AlphaFoldDB" id="A0A0A0EHC4"/>
<proteinExistence type="predicted"/>
<dbReference type="PANTHER" id="PTHR23526:SF4">
    <property type="entry name" value="INTEGRAL MEMBRANE TRANSPORT PROTEIN"/>
    <property type="match status" value="1"/>
</dbReference>
<dbReference type="Gene3D" id="1.20.1250.20">
    <property type="entry name" value="MFS general substrate transporter like domains"/>
    <property type="match status" value="1"/>
</dbReference>
<name>A0A0A0EHC4_9RHOB</name>
<dbReference type="InterPro" id="IPR036259">
    <property type="entry name" value="MFS_trans_sf"/>
</dbReference>
<dbReference type="SUPFAM" id="SSF103473">
    <property type="entry name" value="MFS general substrate transporter"/>
    <property type="match status" value="1"/>
</dbReference>
<dbReference type="GO" id="GO:0022857">
    <property type="term" value="F:transmembrane transporter activity"/>
    <property type="evidence" value="ECO:0007669"/>
    <property type="project" value="InterPro"/>
</dbReference>
<dbReference type="eggNOG" id="COG2270">
    <property type="taxonomic scope" value="Bacteria"/>
</dbReference>
<dbReference type="Pfam" id="PF07690">
    <property type="entry name" value="MFS_1"/>
    <property type="match status" value="1"/>
</dbReference>
<keyword evidence="2 4" id="KW-1133">Transmembrane helix</keyword>
<dbReference type="InterPro" id="IPR052528">
    <property type="entry name" value="Sugar_transport-like"/>
</dbReference>
<keyword evidence="6" id="KW-1185">Reference proteome</keyword>